<evidence type="ECO:0000313" key="2">
    <source>
        <dbReference type="Proteomes" id="UP000315783"/>
    </source>
</evidence>
<reference evidence="1 2" key="1">
    <citation type="journal article" date="2019" name="Appl. Microbiol. Biotechnol.">
        <title>Genome sequence of Isaria javanica and comparative genome analysis insights into family S53 peptidase evolution in fungal entomopathogens.</title>
        <authorList>
            <person name="Lin R."/>
            <person name="Zhang X."/>
            <person name="Xin B."/>
            <person name="Zou M."/>
            <person name="Gao Y."/>
            <person name="Qin F."/>
            <person name="Hu Q."/>
            <person name="Xie B."/>
            <person name="Cheng X."/>
        </authorList>
    </citation>
    <scope>NUCLEOTIDE SEQUENCE [LARGE SCALE GENOMIC DNA]</scope>
    <source>
        <strain evidence="1 2">IJ1G</strain>
    </source>
</reference>
<accession>A0A545V3A4</accession>
<protein>
    <submittedName>
        <fullName evidence="1">Uncharacterized protein</fullName>
    </submittedName>
</protein>
<sequence>MKRYSGPLTTRSQLALLSPTQDSATKLIAHPQTGYDRLQAQQQARILGANFVSTLLTFSKRL</sequence>
<name>A0A545V3A4_9HYPO</name>
<comment type="caution">
    <text evidence="1">The sequence shown here is derived from an EMBL/GenBank/DDBJ whole genome shotgun (WGS) entry which is preliminary data.</text>
</comment>
<proteinExistence type="predicted"/>
<evidence type="ECO:0000313" key="1">
    <source>
        <dbReference type="EMBL" id="TQV96186.1"/>
    </source>
</evidence>
<dbReference type="Proteomes" id="UP000315783">
    <property type="component" value="Unassembled WGS sequence"/>
</dbReference>
<dbReference type="AlphaFoldDB" id="A0A545V3A4"/>
<dbReference type="EMBL" id="SPUK01000006">
    <property type="protein sequence ID" value="TQV96186.1"/>
    <property type="molecule type" value="Genomic_DNA"/>
</dbReference>
<keyword evidence="2" id="KW-1185">Reference proteome</keyword>
<gene>
    <name evidence="1" type="ORF">IF1G_04769</name>
</gene>
<organism evidence="1 2">
    <name type="scientific">Cordyceps javanica</name>
    <dbReference type="NCBI Taxonomy" id="43265"/>
    <lineage>
        <taxon>Eukaryota</taxon>
        <taxon>Fungi</taxon>
        <taxon>Dikarya</taxon>
        <taxon>Ascomycota</taxon>
        <taxon>Pezizomycotina</taxon>
        <taxon>Sordariomycetes</taxon>
        <taxon>Hypocreomycetidae</taxon>
        <taxon>Hypocreales</taxon>
        <taxon>Cordycipitaceae</taxon>
        <taxon>Cordyceps</taxon>
    </lineage>
</organism>